<reference evidence="1" key="1">
    <citation type="submission" date="2021-02" db="EMBL/GenBank/DDBJ databases">
        <authorList>
            <person name="Dougan E. K."/>
            <person name="Rhodes N."/>
            <person name="Thang M."/>
            <person name="Chan C."/>
        </authorList>
    </citation>
    <scope>NUCLEOTIDE SEQUENCE</scope>
</reference>
<proteinExistence type="predicted"/>
<name>A0A813M4R3_POLGL</name>
<dbReference type="AlphaFoldDB" id="A0A813M4R3"/>
<evidence type="ECO:0000313" key="1">
    <source>
        <dbReference type="EMBL" id="CAE8740909.1"/>
    </source>
</evidence>
<evidence type="ECO:0000313" key="2">
    <source>
        <dbReference type="Proteomes" id="UP000626109"/>
    </source>
</evidence>
<protein>
    <submittedName>
        <fullName evidence="1">Uncharacterized protein</fullName>
    </submittedName>
</protein>
<sequence>MFPASLMPKANITVPPDRSAIRLGIDQKHPGVLQIVRDFLKAEGILSLLFESITRHMSRLIVMLGYMQSGSLQRLPWRSLLASAITPDRKFHGMPAKRESASKAGMLKVEHAWLHLLAIRDAMLD</sequence>
<gene>
    <name evidence="1" type="ORF">PGLA2088_LOCUS50220</name>
</gene>
<dbReference type="Proteomes" id="UP000626109">
    <property type="component" value="Unassembled WGS sequence"/>
</dbReference>
<dbReference type="EMBL" id="CAJNNW010037333">
    <property type="protein sequence ID" value="CAE8740909.1"/>
    <property type="molecule type" value="Genomic_DNA"/>
</dbReference>
<accession>A0A813M4R3</accession>
<comment type="caution">
    <text evidence="1">The sequence shown here is derived from an EMBL/GenBank/DDBJ whole genome shotgun (WGS) entry which is preliminary data.</text>
</comment>
<organism evidence="1 2">
    <name type="scientific">Polarella glacialis</name>
    <name type="common">Dinoflagellate</name>
    <dbReference type="NCBI Taxonomy" id="89957"/>
    <lineage>
        <taxon>Eukaryota</taxon>
        <taxon>Sar</taxon>
        <taxon>Alveolata</taxon>
        <taxon>Dinophyceae</taxon>
        <taxon>Suessiales</taxon>
        <taxon>Suessiaceae</taxon>
        <taxon>Polarella</taxon>
    </lineage>
</organism>